<dbReference type="PANTHER" id="PTHR47481">
    <property type="match status" value="1"/>
</dbReference>
<feature type="compositionally biased region" description="Polar residues" evidence="1">
    <location>
        <begin position="482"/>
        <end position="498"/>
    </location>
</feature>
<feature type="compositionally biased region" description="Low complexity" evidence="1">
    <location>
        <begin position="534"/>
        <end position="573"/>
    </location>
</feature>
<dbReference type="PANTHER" id="PTHR47481:SF31">
    <property type="entry name" value="OS01G0873500 PROTEIN"/>
    <property type="match status" value="1"/>
</dbReference>
<gene>
    <name evidence="2" type="ORF">QYE76_011411</name>
</gene>
<feature type="compositionally biased region" description="Basic and acidic residues" evidence="1">
    <location>
        <begin position="523"/>
        <end position="532"/>
    </location>
</feature>
<organism evidence="2 3">
    <name type="scientific">Lolium multiflorum</name>
    <name type="common">Italian ryegrass</name>
    <name type="synonym">Lolium perenne subsp. multiflorum</name>
    <dbReference type="NCBI Taxonomy" id="4521"/>
    <lineage>
        <taxon>Eukaryota</taxon>
        <taxon>Viridiplantae</taxon>
        <taxon>Streptophyta</taxon>
        <taxon>Embryophyta</taxon>
        <taxon>Tracheophyta</taxon>
        <taxon>Spermatophyta</taxon>
        <taxon>Magnoliopsida</taxon>
        <taxon>Liliopsida</taxon>
        <taxon>Poales</taxon>
        <taxon>Poaceae</taxon>
        <taxon>BOP clade</taxon>
        <taxon>Pooideae</taxon>
        <taxon>Poodae</taxon>
        <taxon>Poeae</taxon>
        <taxon>Poeae Chloroplast Group 2 (Poeae type)</taxon>
        <taxon>Loliodinae</taxon>
        <taxon>Loliinae</taxon>
        <taxon>Lolium</taxon>
    </lineage>
</organism>
<feature type="compositionally biased region" description="Basic and acidic residues" evidence="1">
    <location>
        <begin position="266"/>
        <end position="325"/>
    </location>
</feature>
<feature type="compositionally biased region" description="Pro residues" evidence="1">
    <location>
        <begin position="574"/>
        <end position="584"/>
    </location>
</feature>
<evidence type="ECO:0000256" key="1">
    <source>
        <dbReference type="SAM" id="MobiDB-lite"/>
    </source>
</evidence>
<keyword evidence="3" id="KW-1185">Reference proteome</keyword>
<reference evidence="2" key="1">
    <citation type="submission" date="2023-07" db="EMBL/GenBank/DDBJ databases">
        <title>A chromosome-level genome assembly of Lolium multiflorum.</title>
        <authorList>
            <person name="Chen Y."/>
            <person name="Copetti D."/>
            <person name="Kolliker R."/>
            <person name="Studer B."/>
        </authorList>
    </citation>
    <scope>NUCLEOTIDE SEQUENCE</scope>
    <source>
        <strain evidence="2">02402/16</strain>
        <tissue evidence="2">Leaf</tissue>
    </source>
</reference>
<feature type="region of interest" description="Disordered" evidence="1">
    <location>
        <begin position="205"/>
        <end position="328"/>
    </location>
</feature>
<dbReference type="Pfam" id="PF14223">
    <property type="entry name" value="Retrotran_gag_2"/>
    <property type="match status" value="1"/>
</dbReference>
<dbReference type="AlphaFoldDB" id="A0AAD8X5L3"/>
<evidence type="ECO:0000313" key="2">
    <source>
        <dbReference type="EMBL" id="KAK1694714.1"/>
    </source>
</evidence>
<name>A0AAD8X5L3_LOLMU</name>
<dbReference type="Proteomes" id="UP001231189">
    <property type="component" value="Unassembled WGS sequence"/>
</dbReference>
<feature type="compositionally biased region" description="Basic and acidic residues" evidence="1">
    <location>
        <begin position="400"/>
        <end position="413"/>
    </location>
</feature>
<comment type="caution">
    <text evidence="2">The sequence shown here is derived from an EMBL/GenBank/DDBJ whole genome shotgun (WGS) entry which is preliminary data.</text>
</comment>
<accession>A0AAD8X5L3</accession>
<feature type="compositionally biased region" description="Basic and acidic residues" evidence="1">
    <location>
        <begin position="623"/>
        <end position="653"/>
    </location>
</feature>
<feature type="region of interest" description="Disordered" evidence="1">
    <location>
        <begin position="400"/>
        <end position="673"/>
    </location>
</feature>
<dbReference type="EMBL" id="JAUUTY010000001">
    <property type="protein sequence ID" value="KAK1694714.1"/>
    <property type="molecule type" value="Genomic_DNA"/>
</dbReference>
<sequence length="673" mass="74054">MAAALGNPPAQPLTRNNYLPWKALVYPAFRGADVLGLLDGSDRPPPKTLDAEDADKNKITVPNPAYGAWLARVQQVLRFLLNSLSPDILSHVRDVHCTADAWKTITAMFSSASRSKVQHLRDRLNNTKKLSLTADEYFTKMKGFAYELGALGKSLDEDEVISYVLNGLDKGHYNSLITSVNGSPGTSLDELYDQMYAYDLRNGVEESTDSFSSTANVAKRDYRPRGRTPPPRGRSPPRGGGDGGYRARSPPRGGGDGGYRGRSPPRRYDDDRDRGNRRYDDDRGNWRRGDDRRRDERRDDRRDDRRRDDRRDGGGDRGRNRRSDRAPTPYVDTECQICKIHGHPASDCWWRYFDDKKNNRDRDRERDEKGANLASYGVDTNWYTDTGATDHITAELSKLSTHDKYQGQDRVRTAEAPLSVGKHAYYNPENAEENRVENGAPSATETEETDSETDGTGTRHEEEHSLSSSDPEEDSGADSGAESRTPSGEESPAQTPELSATRPARTGSPPPATESPRRAPSGGREEAREDARWSPTPSATSTASPSPSAVTPPSADAGGSSADEDSAGASAAPPEQPTPPPSPPRTRLQQDGCPAAEDEQAFDDDLREHLPIIASLQDMLDGEAEKRKRPRREDQGREEGSRSPARMEGHAMPHNDYFADGATQADNFGAGTG</sequence>
<evidence type="ECO:0000313" key="3">
    <source>
        <dbReference type="Proteomes" id="UP001231189"/>
    </source>
</evidence>
<protein>
    <submittedName>
        <fullName evidence="2">Uncharacterized protein</fullName>
    </submittedName>
</protein>
<proteinExistence type="predicted"/>